<keyword evidence="1" id="KW-0934">Plastid</keyword>
<evidence type="ECO:0000313" key="1">
    <source>
        <dbReference type="EMBL" id="APP88110.1"/>
    </source>
</evidence>
<evidence type="ECO:0008006" key="2">
    <source>
        <dbReference type="Google" id="ProtNLM"/>
    </source>
</evidence>
<sequence length="534" mass="59389">MKARAFLLAILATALILLSLGLGGWWMILQSSVLRLQGQQLHIPAAARFIPRTALMSFHCLTTPEWPVNYARAVALPGQRNRVEETITTIRDEIFLLAGLDYSHELKNWVGNEISFALLPSSDGNDEGGWLLALSSRDFEASRRFLQRFWETRRVSNSSITISNYRGIGVINGQSSLHGQKNKLFATALIDNTLLLIASSPSILQEALDVSEIDELNQAHDPNILGSIDEMRNGVALLLLHPDAVGSKLNVSRISDNSEFPEVVATLESTNSTLVINSLFHFNEGLPTFSSTSRSTFLQDLGGDIQILGFSNGPNLLENTEIIDNYPWLVTLVNNFKDTIVKYRGSFFSSVVQATFEPFIWVETPKGWLIGTSPKDPDPSSLTNNFKKQDLVEAPLLVDNFPTKIWTHLKANKRSSKLNDQPLEAALIGARQESDNFAWWAQNLEVLRDRKQDPRGGVSILTQLESLNAKDSSYGLVLAAEPARTLIEKWKAWSWLEKLSNRQLTSRVQGIAVNVSPSQISNNNVSIKVSISFH</sequence>
<dbReference type="AlphaFoldDB" id="A0A1L5YBP1"/>
<protein>
    <recommendedName>
        <fullName evidence="2">DUF3352 domain-containing protein</fullName>
    </recommendedName>
</protein>
<dbReference type="InterPro" id="IPR021787">
    <property type="entry name" value="DUF3352"/>
</dbReference>
<gene>
    <name evidence="1" type="ORF">PCKR_323</name>
</gene>
<reference evidence="1" key="1">
    <citation type="journal article" date="2017" name="Protist">
        <title>Diversity of the Photosynthetic Paulinella Species, with the Description of Paulinella micropora sp. nov. and the Chromatophore Genome Sequence for strain KR01.</title>
        <authorList>
            <person name="Lhee D."/>
            <person name="Yang E.C."/>
            <person name="Kim J.I."/>
            <person name="Nakayama T."/>
            <person name="Zuccarello G."/>
            <person name="Andersen R.A."/>
            <person name="Yoon H.S."/>
        </authorList>
    </citation>
    <scope>NUCLEOTIDE SEQUENCE</scope>
    <source>
        <strain evidence="1">KR01</strain>
    </source>
</reference>
<accession>A0A1L5YBP1</accession>
<dbReference type="EMBL" id="KX897545">
    <property type="protein sequence ID" value="APP88110.1"/>
    <property type="molecule type" value="Genomic_DNA"/>
</dbReference>
<geneLocation type="plastid" evidence="1"/>
<dbReference type="Pfam" id="PF11832">
    <property type="entry name" value="DUF3352"/>
    <property type="match status" value="1"/>
</dbReference>
<proteinExistence type="predicted"/>
<organism evidence="1">
    <name type="scientific">Paulinella micropora</name>
    <dbReference type="NCBI Taxonomy" id="1928728"/>
    <lineage>
        <taxon>Eukaryota</taxon>
        <taxon>Sar</taxon>
        <taxon>Rhizaria</taxon>
        <taxon>Cercozoa</taxon>
        <taxon>Imbricatea</taxon>
        <taxon>Silicofilosea</taxon>
        <taxon>Euglyphida</taxon>
        <taxon>Paulinellidae</taxon>
        <taxon>Paulinella</taxon>
    </lineage>
</organism>
<name>A0A1L5YBP1_9EUKA</name>